<organism evidence="1">
    <name type="scientific">Tunturiibacter psychrotolerans</name>
    <dbReference type="NCBI Taxonomy" id="3069686"/>
    <lineage>
        <taxon>Bacteria</taxon>
        <taxon>Pseudomonadati</taxon>
        <taxon>Acidobacteriota</taxon>
        <taxon>Terriglobia</taxon>
        <taxon>Terriglobales</taxon>
        <taxon>Acidobacteriaceae</taxon>
        <taxon>Tunturiibacter</taxon>
    </lineage>
</organism>
<dbReference type="AlphaFoldDB" id="A0AAU7ZLX5"/>
<dbReference type="RefSeq" id="WP_353062732.1">
    <property type="nucleotide sequence ID" value="NZ_CP132942.1"/>
</dbReference>
<dbReference type="Gene3D" id="3.30.1360.150">
    <property type="match status" value="1"/>
</dbReference>
<evidence type="ECO:0000313" key="1">
    <source>
        <dbReference type="EMBL" id="XCB31888.1"/>
    </source>
</evidence>
<protein>
    <submittedName>
        <fullName evidence="1">Alkaline phosphatase family protein</fullName>
    </submittedName>
</protein>
<reference evidence="1" key="1">
    <citation type="submission" date="2023-08" db="EMBL/GenBank/DDBJ databases">
        <authorList>
            <person name="Messyasz A."/>
            <person name="Mannisto M.K."/>
            <person name="Kerkhof L.J."/>
            <person name="Haggblom M."/>
        </authorList>
    </citation>
    <scope>NUCLEOTIDE SEQUENCE</scope>
    <source>
        <strain evidence="1">X5P6</strain>
    </source>
</reference>
<reference evidence="1" key="2">
    <citation type="journal article" date="2024" name="Environ. Microbiol.">
        <title>Genome analysis and description of Tunturibacter gen. nov. expands the diversity of Terriglobia in tundra soils.</title>
        <authorList>
            <person name="Messyasz A."/>
            <person name="Mannisto M.K."/>
            <person name="Kerkhof L.J."/>
            <person name="Haggblom M.M."/>
        </authorList>
    </citation>
    <scope>NUCLEOTIDE SEQUENCE</scope>
    <source>
        <strain evidence="1">X5P6</strain>
    </source>
</reference>
<sequence length="225" mass="24683">MGQNSVTDVLTVSLSANDIQGHQFGPDYDAQREMVIRLDQDLDSFFSYIDKKIGLENVMVALTADHGIGPIPTESAKLGVASARLDLDALTEAIDESLNARFSPNKGVHYFMPTQELPYLALDPRAFGAASEKDAEQAVVDAIPTAVKKLGASALPPNTLLTPEAIRRYQESRVDADPSIYFSRTQVDLEAGKVPNTEFGRLISHSYTDHGGWYVMIFPTAYQME</sequence>
<gene>
    <name evidence="1" type="ORF">RBB77_15720</name>
</gene>
<dbReference type="Gene3D" id="3.40.720.10">
    <property type="entry name" value="Alkaline Phosphatase, subunit A"/>
    <property type="match status" value="1"/>
</dbReference>
<name>A0AAU7ZLX5_9BACT</name>
<dbReference type="InterPro" id="IPR017850">
    <property type="entry name" value="Alkaline_phosphatase_core_sf"/>
</dbReference>
<accession>A0AAU7ZLX5</accession>
<proteinExistence type="predicted"/>
<dbReference type="InterPro" id="IPR002591">
    <property type="entry name" value="Phosphodiest/P_Trfase"/>
</dbReference>
<dbReference type="Pfam" id="PF01663">
    <property type="entry name" value="Phosphodiest"/>
    <property type="match status" value="1"/>
</dbReference>
<dbReference type="EMBL" id="CP132942">
    <property type="protein sequence ID" value="XCB31888.1"/>
    <property type="molecule type" value="Genomic_DNA"/>
</dbReference>
<dbReference type="KEGG" id="tpsc:RBB77_15720"/>
<dbReference type="SUPFAM" id="SSF53649">
    <property type="entry name" value="Alkaline phosphatase-like"/>
    <property type="match status" value="1"/>
</dbReference>